<keyword evidence="3" id="KW-1185">Reference proteome</keyword>
<dbReference type="InterPro" id="IPR003618">
    <property type="entry name" value="TFIIS_cen_dom"/>
</dbReference>
<evidence type="ECO:0000259" key="1">
    <source>
        <dbReference type="Pfam" id="PF07500"/>
    </source>
</evidence>
<accession>A0AA36IKK7</accession>
<dbReference type="Proteomes" id="UP001178507">
    <property type="component" value="Unassembled WGS sequence"/>
</dbReference>
<evidence type="ECO:0000313" key="3">
    <source>
        <dbReference type="Proteomes" id="UP001178507"/>
    </source>
</evidence>
<dbReference type="EMBL" id="CAUJNA010001846">
    <property type="protein sequence ID" value="CAJ1389271.1"/>
    <property type="molecule type" value="Genomic_DNA"/>
</dbReference>
<feature type="domain" description="TFIIS central" evidence="1">
    <location>
        <begin position="4"/>
        <end position="95"/>
    </location>
</feature>
<evidence type="ECO:0000313" key="2">
    <source>
        <dbReference type="EMBL" id="CAJ1389271.1"/>
    </source>
</evidence>
<dbReference type="AlphaFoldDB" id="A0AA36IKK7"/>
<sequence>MAAAAELLRKALAACGEDAAVAAQRLEAALFAEHGKARRYQAEVRRLCTALREAENAKWLQELPRRPEAAAELVRAAPEELLPSAKMARLQELRKAPPEESGTALTRFTEVDERLHCVECGKSGVRFQRLATSREGFNKAETWGSGEDKGERCRGHCPHCLAEWNFEL</sequence>
<proteinExistence type="predicted"/>
<name>A0AA36IKK7_9DINO</name>
<organism evidence="2 3">
    <name type="scientific">Effrenium voratum</name>
    <dbReference type="NCBI Taxonomy" id="2562239"/>
    <lineage>
        <taxon>Eukaryota</taxon>
        <taxon>Sar</taxon>
        <taxon>Alveolata</taxon>
        <taxon>Dinophyceae</taxon>
        <taxon>Suessiales</taxon>
        <taxon>Symbiodiniaceae</taxon>
        <taxon>Effrenium</taxon>
    </lineage>
</organism>
<reference evidence="2" key="1">
    <citation type="submission" date="2023-08" db="EMBL/GenBank/DDBJ databases">
        <authorList>
            <person name="Chen Y."/>
            <person name="Shah S."/>
            <person name="Dougan E. K."/>
            <person name="Thang M."/>
            <person name="Chan C."/>
        </authorList>
    </citation>
    <scope>NUCLEOTIDE SEQUENCE</scope>
</reference>
<protein>
    <recommendedName>
        <fullName evidence="1">TFIIS central domain-containing protein</fullName>
    </recommendedName>
</protein>
<gene>
    <name evidence="2" type="ORF">EVOR1521_LOCUS14929</name>
</gene>
<dbReference type="Pfam" id="PF07500">
    <property type="entry name" value="TFIIS_M"/>
    <property type="match status" value="1"/>
</dbReference>
<dbReference type="GO" id="GO:0006351">
    <property type="term" value="P:DNA-templated transcription"/>
    <property type="evidence" value="ECO:0007669"/>
    <property type="project" value="InterPro"/>
</dbReference>
<comment type="caution">
    <text evidence="2">The sequence shown here is derived from an EMBL/GenBank/DDBJ whole genome shotgun (WGS) entry which is preliminary data.</text>
</comment>